<reference evidence="5 6" key="1">
    <citation type="submission" date="2015-11" db="EMBL/GenBank/DDBJ databases">
        <title>Bacillus caseinolyticus sp nov.</title>
        <authorList>
            <person name="Dastager S.G."/>
            <person name="Mawlankar R."/>
        </authorList>
    </citation>
    <scope>NUCLEOTIDE SEQUENCE [LARGE SCALE GENOMIC DNA]</scope>
    <source>
        <strain evidence="5 6">SGD-V-76</strain>
    </source>
</reference>
<sequence>MNKESYKLDDSLGYRLFHASRLMMNRLNHHFKNNNYPLTYEQWQIMSRLYEKDGQTQNQLAIQNERDQASVSRLIDNMIKRELVKRVPHITDRRINLIYLTEYGKDIQLELEKLAQQTINDASEGLTEEELATCLSTLNKIRCNLRK</sequence>
<dbReference type="PANTHER" id="PTHR33164">
    <property type="entry name" value="TRANSCRIPTIONAL REGULATOR, MARR FAMILY"/>
    <property type="match status" value="1"/>
</dbReference>
<evidence type="ECO:0000256" key="3">
    <source>
        <dbReference type="ARBA" id="ARBA00023163"/>
    </source>
</evidence>
<keyword evidence="1" id="KW-0805">Transcription regulation</keyword>
<evidence type="ECO:0000259" key="4">
    <source>
        <dbReference type="PROSITE" id="PS50995"/>
    </source>
</evidence>
<dbReference type="PROSITE" id="PS01117">
    <property type="entry name" value="HTH_MARR_1"/>
    <property type="match status" value="1"/>
</dbReference>
<dbReference type="SUPFAM" id="SSF46785">
    <property type="entry name" value="Winged helix' DNA-binding domain"/>
    <property type="match status" value="1"/>
</dbReference>
<evidence type="ECO:0000256" key="2">
    <source>
        <dbReference type="ARBA" id="ARBA00023125"/>
    </source>
</evidence>
<dbReference type="InterPro" id="IPR000835">
    <property type="entry name" value="HTH_MarR-typ"/>
</dbReference>
<dbReference type="AlphaFoldDB" id="A0A0V8JLJ6"/>
<name>A0A0V8JLJ6_9BACI</name>
<dbReference type="PRINTS" id="PR00598">
    <property type="entry name" value="HTHMARR"/>
</dbReference>
<keyword evidence="6" id="KW-1185">Reference proteome</keyword>
<dbReference type="RefSeq" id="WP_025907142.1">
    <property type="nucleotide sequence ID" value="NZ_KQ758650.1"/>
</dbReference>
<dbReference type="EMBL" id="LNQP01000034">
    <property type="protein sequence ID" value="KSU87848.1"/>
    <property type="molecule type" value="Genomic_DNA"/>
</dbReference>
<dbReference type="Proteomes" id="UP000053681">
    <property type="component" value="Unassembled WGS sequence"/>
</dbReference>
<feature type="domain" description="HTH marR-type" evidence="4">
    <location>
        <begin position="9"/>
        <end position="143"/>
    </location>
</feature>
<dbReference type="InterPro" id="IPR039422">
    <property type="entry name" value="MarR/SlyA-like"/>
</dbReference>
<dbReference type="GO" id="GO:0006950">
    <property type="term" value="P:response to stress"/>
    <property type="evidence" value="ECO:0007669"/>
    <property type="project" value="TreeGrafter"/>
</dbReference>
<dbReference type="Gene3D" id="1.10.10.10">
    <property type="entry name" value="Winged helix-like DNA-binding domain superfamily/Winged helix DNA-binding domain"/>
    <property type="match status" value="1"/>
</dbReference>
<dbReference type="PANTHER" id="PTHR33164:SF64">
    <property type="entry name" value="TRANSCRIPTIONAL REGULATOR SLYA"/>
    <property type="match status" value="1"/>
</dbReference>
<gene>
    <name evidence="5" type="ORF">AS180_11080</name>
</gene>
<comment type="caution">
    <text evidence="5">The sequence shown here is derived from an EMBL/GenBank/DDBJ whole genome shotgun (WGS) entry which is preliminary data.</text>
</comment>
<dbReference type="InterPro" id="IPR036388">
    <property type="entry name" value="WH-like_DNA-bd_sf"/>
</dbReference>
<dbReference type="SMART" id="SM00347">
    <property type="entry name" value="HTH_MARR"/>
    <property type="match status" value="1"/>
</dbReference>
<keyword evidence="3" id="KW-0804">Transcription</keyword>
<dbReference type="PROSITE" id="PS50995">
    <property type="entry name" value="HTH_MARR_2"/>
    <property type="match status" value="1"/>
</dbReference>
<dbReference type="GO" id="GO:0003700">
    <property type="term" value="F:DNA-binding transcription factor activity"/>
    <property type="evidence" value="ECO:0007669"/>
    <property type="project" value="InterPro"/>
</dbReference>
<dbReference type="InterPro" id="IPR036390">
    <property type="entry name" value="WH_DNA-bd_sf"/>
</dbReference>
<accession>A0A0V8JLJ6</accession>
<dbReference type="InterPro" id="IPR023187">
    <property type="entry name" value="Tscrpt_reg_MarR-type_CS"/>
</dbReference>
<evidence type="ECO:0000256" key="1">
    <source>
        <dbReference type="ARBA" id="ARBA00023015"/>
    </source>
</evidence>
<dbReference type="Pfam" id="PF01047">
    <property type="entry name" value="MarR"/>
    <property type="match status" value="1"/>
</dbReference>
<keyword evidence="2" id="KW-0238">DNA-binding</keyword>
<evidence type="ECO:0000313" key="5">
    <source>
        <dbReference type="EMBL" id="KSU87848.1"/>
    </source>
</evidence>
<protein>
    <recommendedName>
        <fullName evidence="4">HTH marR-type domain-containing protein</fullName>
    </recommendedName>
</protein>
<dbReference type="GO" id="GO:0003677">
    <property type="term" value="F:DNA binding"/>
    <property type="evidence" value="ECO:0007669"/>
    <property type="project" value="UniProtKB-KW"/>
</dbReference>
<proteinExistence type="predicted"/>
<evidence type="ECO:0000313" key="6">
    <source>
        <dbReference type="Proteomes" id="UP000053681"/>
    </source>
</evidence>
<organism evidence="5 6">
    <name type="scientific">Priestia veravalensis</name>
    <dbReference type="NCBI Taxonomy" id="1414648"/>
    <lineage>
        <taxon>Bacteria</taxon>
        <taxon>Bacillati</taxon>
        <taxon>Bacillota</taxon>
        <taxon>Bacilli</taxon>
        <taxon>Bacillales</taxon>
        <taxon>Bacillaceae</taxon>
        <taxon>Priestia</taxon>
    </lineage>
</organism>